<protein>
    <recommendedName>
        <fullName evidence="2">BTB domain-containing protein</fullName>
    </recommendedName>
</protein>
<dbReference type="Pfam" id="PF00651">
    <property type="entry name" value="BTB"/>
    <property type="match status" value="1"/>
</dbReference>
<dbReference type="InterPro" id="IPR000210">
    <property type="entry name" value="BTB/POZ_dom"/>
</dbReference>
<dbReference type="SMART" id="SM00225">
    <property type="entry name" value="BTB"/>
    <property type="match status" value="1"/>
</dbReference>
<accession>A0AAW0FJ37</accession>
<sequence length="512" mass="56628">MSQPHTVAAAPFNEPIASANIILRSCDSVHFYVSKDVLILASPFFRTMLSLQQPVETGTDLPIVPVSEDSKTLDYLLRLCYPIIPPSPLSDLSDASKALSAAIKYDMDKALWAVKKELHALGLADPPRMFAIACQLHLEDEALAAANMWRDQGKGKLPYHELVSTSYRQEMEQISAGAFRRFLLRVQSGTSNGPLCRSPSKVKQTSEGKGDKTTHESAQISTIDIGAVYNTPTDTTLRSADGIDILIHRTILSMISSTTLLLPDTTSESGPIVECDEDALVLVKLLELCYPVGDTRFVELIARIKNKKNLHPFDRDIKVYDAVAKYQLGDDVKKAALKKVMSHVHSDPLKVFFVAVSLKRHEEAQLAAKCIINQEPFQSPQAHFMSKIYEENMERDGSAIAYRDLIAYLNQHCSISMGAGSTTFAIATIPAPAVLQFIEDEYVSFQRDELPRGIRFGRRRDRLGWNSSNAKGEMSGSTEPSPTELAFTDTLTLIADGKRRGLPTIPLIELTF</sequence>
<dbReference type="SUPFAM" id="SSF54695">
    <property type="entry name" value="POZ domain"/>
    <property type="match status" value="1"/>
</dbReference>
<dbReference type="PROSITE" id="PS50097">
    <property type="entry name" value="BTB"/>
    <property type="match status" value="1"/>
</dbReference>
<organism evidence="3 4">
    <name type="scientific">Cerrena zonata</name>
    <dbReference type="NCBI Taxonomy" id="2478898"/>
    <lineage>
        <taxon>Eukaryota</taxon>
        <taxon>Fungi</taxon>
        <taxon>Dikarya</taxon>
        <taxon>Basidiomycota</taxon>
        <taxon>Agaricomycotina</taxon>
        <taxon>Agaricomycetes</taxon>
        <taxon>Polyporales</taxon>
        <taxon>Cerrenaceae</taxon>
        <taxon>Cerrena</taxon>
    </lineage>
</organism>
<feature type="domain" description="BTB" evidence="2">
    <location>
        <begin position="19"/>
        <end position="81"/>
    </location>
</feature>
<comment type="caution">
    <text evidence="3">The sequence shown here is derived from an EMBL/GenBank/DDBJ whole genome shotgun (WGS) entry which is preliminary data.</text>
</comment>
<dbReference type="AlphaFoldDB" id="A0AAW0FJ37"/>
<dbReference type="InterPro" id="IPR011333">
    <property type="entry name" value="SKP1/BTB/POZ_sf"/>
</dbReference>
<dbReference type="EMBL" id="JASBNA010000093">
    <property type="protein sequence ID" value="KAK7677202.1"/>
    <property type="molecule type" value="Genomic_DNA"/>
</dbReference>
<evidence type="ECO:0000259" key="2">
    <source>
        <dbReference type="PROSITE" id="PS50097"/>
    </source>
</evidence>
<feature type="compositionally biased region" description="Basic and acidic residues" evidence="1">
    <location>
        <begin position="204"/>
        <end position="215"/>
    </location>
</feature>
<evidence type="ECO:0000313" key="4">
    <source>
        <dbReference type="Proteomes" id="UP001385951"/>
    </source>
</evidence>
<keyword evidence="4" id="KW-1185">Reference proteome</keyword>
<proteinExistence type="predicted"/>
<evidence type="ECO:0000256" key="1">
    <source>
        <dbReference type="SAM" id="MobiDB-lite"/>
    </source>
</evidence>
<name>A0AAW0FJ37_9APHY</name>
<gene>
    <name evidence="3" type="ORF">QCA50_019796</name>
</gene>
<reference evidence="3 4" key="1">
    <citation type="submission" date="2022-09" db="EMBL/GenBank/DDBJ databases">
        <authorList>
            <person name="Palmer J.M."/>
        </authorList>
    </citation>
    <scope>NUCLEOTIDE SEQUENCE [LARGE SCALE GENOMIC DNA]</scope>
    <source>
        <strain evidence="3 4">DSM 7382</strain>
    </source>
</reference>
<dbReference type="Proteomes" id="UP001385951">
    <property type="component" value="Unassembled WGS sequence"/>
</dbReference>
<dbReference type="Gene3D" id="3.30.710.10">
    <property type="entry name" value="Potassium Channel Kv1.1, Chain A"/>
    <property type="match status" value="1"/>
</dbReference>
<feature type="region of interest" description="Disordered" evidence="1">
    <location>
        <begin position="192"/>
        <end position="216"/>
    </location>
</feature>
<evidence type="ECO:0000313" key="3">
    <source>
        <dbReference type="EMBL" id="KAK7677202.1"/>
    </source>
</evidence>